<evidence type="ECO:0000313" key="2">
    <source>
        <dbReference type="Proteomes" id="UP001500067"/>
    </source>
</evidence>
<evidence type="ECO:0000313" key="1">
    <source>
        <dbReference type="EMBL" id="GAA4459592.1"/>
    </source>
</evidence>
<proteinExistence type="predicted"/>
<name>A0ABP8N474_9BACT</name>
<evidence type="ECO:0008006" key="3">
    <source>
        <dbReference type="Google" id="ProtNLM"/>
    </source>
</evidence>
<comment type="caution">
    <text evidence="1">The sequence shown here is derived from an EMBL/GenBank/DDBJ whole genome shotgun (WGS) entry which is preliminary data.</text>
</comment>
<dbReference type="RefSeq" id="WP_345076813.1">
    <property type="nucleotide sequence ID" value="NZ_BAABFA010000001.1"/>
</dbReference>
<accession>A0ABP8N474</accession>
<dbReference type="PROSITE" id="PS51257">
    <property type="entry name" value="PROKAR_LIPOPROTEIN"/>
    <property type="match status" value="1"/>
</dbReference>
<dbReference type="Proteomes" id="UP001500067">
    <property type="component" value="Unassembled WGS sequence"/>
</dbReference>
<protein>
    <recommendedName>
        <fullName evidence="3">Lipoprotein</fullName>
    </recommendedName>
</protein>
<sequence length="63" mass="6878">MKKMMCAALIAATMMTSCTRRLIDFTVISSKNVGLSIDKSKGKRVKGKSMGPFGLETSCVRYV</sequence>
<gene>
    <name evidence="1" type="ORF">GCM10023093_00810</name>
</gene>
<dbReference type="EMBL" id="BAABFA010000001">
    <property type="protein sequence ID" value="GAA4459592.1"/>
    <property type="molecule type" value="Genomic_DNA"/>
</dbReference>
<organism evidence="1 2">
    <name type="scientific">Nemorincola caseinilytica</name>
    <dbReference type="NCBI Taxonomy" id="2054315"/>
    <lineage>
        <taxon>Bacteria</taxon>
        <taxon>Pseudomonadati</taxon>
        <taxon>Bacteroidota</taxon>
        <taxon>Chitinophagia</taxon>
        <taxon>Chitinophagales</taxon>
        <taxon>Chitinophagaceae</taxon>
        <taxon>Nemorincola</taxon>
    </lineage>
</organism>
<keyword evidence="2" id="KW-1185">Reference proteome</keyword>
<reference evidence="2" key="1">
    <citation type="journal article" date="2019" name="Int. J. Syst. Evol. Microbiol.">
        <title>The Global Catalogue of Microorganisms (GCM) 10K type strain sequencing project: providing services to taxonomists for standard genome sequencing and annotation.</title>
        <authorList>
            <consortium name="The Broad Institute Genomics Platform"/>
            <consortium name="The Broad Institute Genome Sequencing Center for Infectious Disease"/>
            <person name="Wu L."/>
            <person name="Ma J."/>
        </authorList>
    </citation>
    <scope>NUCLEOTIDE SEQUENCE [LARGE SCALE GENOMIC DNA]</scope>
    <source>
        <strain evidence="2">JCM 32105</strain>
    </source>
</reference>